<feature type="domain" description="FecR protein" evidence="1">
    <location>
        <begin position="23"/>
        <end position="116"/>
    </location>
</feature>
<gene>
    <name evidence="3" type="ORF">BFS30_00360</name>
</gene>
<organism evidence="3 4">
    <name type="scientific">Pedobacter steynii</name>
    <dbReference type="NCBI Taxonomy" id="430522"/>
    <lineage>
        <taxon>Bacteria</taxon>
        <taxon>Pseudomonadati</taxon>
        <taxon>Bacteroidota</taxon>
        <taxon>Sphingobacteriia</taxon>
        <taxon>Sphingobacteriales</taxon>
        <taxon>Sphingobacteriaceae</taxon>
        <taxon>Pedobacter</taxon>
    </lineage>
</organism>
<dbReference type="InterPro" id="IPR012373">
    <property type="entry name" value="Ferrdict_sens_TM"/>
</dbReference>
<dbReference type="GO" id="GO:0016989">
    <property type="term" value="F:sigma factor antagonist activity"/>
    <property type="evidence" value="ECO:0007669"/>
    <property type="project" value="TreeGrafter"/>
</dbReference>
<dbReference type="PANTHER" id="PTHR30273">
    <property type="entry name" value="PERIPLASMIC SIGNAL SENSOR AND SIGMA FACTOR ACTIVATOR FECR-RELATED"/>
    <property type="match status" value="1"/>
</dbReference>
<sequence length="237" mass="26531">MLFLIFVVLVIPSGCKDDGAYQVYQSRPGHRLSLKLPDGSSVLLNSNSILKVPHGYHKDSRKVILLGAAFFTVAPGSVFPFVVESTDIKASTMGASFFARAYPHESGRQIEVTAGNLKVEKSYHSESDNKAEFLLPGEMVMLNRTVDLMEKEKYAITERQSWLMGQLKFNNVGFPKVLEILEDWYGVPFEIIGEKKLNHNFSADFTNQPLERVLKVLCLSAHCDFKIEDGKAILEAN</sequence>
<evidence type="ECO:0000259" key="1">
    <source>
        <dbReference type="Pfam" id="PF04773"/>
    </source>
</evidence>
<dbReference type="InterPro" id="IPR032508">
    <property type="entry name" value="FecR_C"/>
</dbReference>
<evidence type="ECO:0000313" key="4">
    <source>
        <dbReference type="Proteomes" id="UP000094313"/>
    </source>
</evidence>
<proteinExistence type="predicted"/>
<dbReference type="InterPro" id="IPR006860">
    <property type="entry name" value="FecR"/>
</dbReference>
<dbReference type="PANTHER" id="PTHR30273:SF2">
    <property type="entry name" value="PROTEIN FECR"/>
    <property type="match status" value="1"/>
</dbReference>
<dbReference type="Pfam" id="PF16344">
    <property type="entry name" value="FecR_C"/>
    <property type="match status" value="1"/>
</dbReference>
<keyword evidence="4" id="KW-1185">Reference proteome</keyword>
<name>A0A1D7QAQ1_9SPHI</name>
<dbReference type="Gene3D" id="2.60.120.1440">
    <property type="match status" value="1"/>
</dbReference>
<evidence type="ECO:0000259" key="2">
    <source>
        <dbReference type="Pfam" id="PF16344"/>
    </source>
</evidence>
<dbReference type="AlphaFoldDB" id="A0A1D7QAQ1"/>
<accession>A0A1D7QAQ1</accession>
<protein>
    <recommendedName>
        <fullName evidence="5">FecR protein</fullName>
    </recommendedName>
</protein>
<dbReference type="KEGG" id="psty:BFS30_00360"/>
<evidence type="ECO:0000313" key="3">
    <source>
        <dbReference type="EMBL" id="AOM75756.1"/>
    </source>
</evidence>
<dbReference type="EMBL" id="CP017141">
    <property type="protein sequence ID" value="AOM75756.1"/>
    <property type="molecule type" value="Genomic_DNA"/>
</dbReference>
<dbReference type="Gene3D" id="3.55.50.30">
    <property type="match status" value="1"/>
</dbReference>
<reference evidence="3 4" key="1">
    <citation type="submission" date="2016-08" db="EMBL/GenBank/DDBJ databases">
        <authorList>
            <person name="Seilhamer J.J."/>
        </authorList>
    </citation>
    <scope>NUCLEOTIDE SEQUENCE [LARGE SCALE GENOMIC DNA]</scope>
    <source>
        <strain evidence="3 4">DX4</strain>
    </source>
</reference>
<evidence type="ECO:0008006" key="5">
    <source>
        <dbReference type="Google" id="ProtNLM"/>
    </source>
</evidence>
<feature type="domain" description="Protein FecR C-terminal" evidence="2">
    <location>
        <begin position="167"/>
        <end position="233"/>
    </location>
</feature>
<dbReference type="Pfam" id="PF04773">
    <property type="entry name" value="FecR"/>
    <property type="match status" value="1"/>
</dbReference>
<dbReference type="Proteomes" id="UP000094313">
    <property type="component" value="Chromosome"/>
</dbReference>